<dbReference type="Pfam" id="PF14253">
    <property type="entry name" value="AbiH"/>
    <property type="match status" value="1"/>
</dbReference>
<proteinExistence type="predicted"/>
<dbReference type="InterPro" id="IPR025935">
    <property type="entry name" value="AbiH"/>
</dbReference>
<name>A0ABT6N960_9FIRM</name>
<dbReference type="Proteomes" id="UP001158045">
    <property type="component" value="Unassembled WGS sequence"/>
</dbReference>
<evidence type="ECO:0000313" key="2">
    <source>
        <dbReference type="Proteomes" id="UP001158045"/>
    </source>
</evidence>
<sequence>MNLNIIGNGFDLYHGLPSSYKNFAKYLIKTEDEFYEDFCKIYRIKYMEMVGPSIAHDYILTAEDMFRVHLRRN</sequence>
<protein>
    <submittedName>
        <fullName evidence="1">AbiH family protein</fullName>
    </submittedName>
</protein>
<gene>
    <name evidence="1" type="ORF">QE109_02270</name>
</gene>
<keyword evidence="2" id="KW-1185">Reference proteome</keyword>
<evidence type="ECO:0000313" key="1">
    <source>
        <dbReference type="EMBL" id="MDH8676952.1"/>
    </source>
</evidence>
<dbReference type="EMBL" id="JARYZI010000001">
    <property type="protein sequence ID" value="MDH8676952.1"/>
    <property type="molecule type" value="Genomic_DNA"/>
</dbReference>
<organism evidence="1 2">
    <name type="scientific">Fusibacter bizertensis</name>
    <dbReference type="NCBI Taxonomy" id="1488331"/>
    <lineage>
        <taxon>Bacteria</taxon>
        <taxon>Bacillati</taxon>
        <taxon>Bacillota</taxon>
        <taxon>Clostridia</taxon>
        <taxon>Eubacteriales</taxon>
        <taxon>Eubacteriales Family XII. Incertae Sedis</taxon>
        <taxon>Fusibacter</taxon>
    </lineage>
</organism>
<dbReference type="RefSeq" id="WP_281092752.1">
    <property type="nucleotide sequence ID" value="NZ_JARYZI010000001.1"/>
</dbReference>
<comment type="caution">
    <text evidence="1">The sequence shown here is derived from an EMBL/GenBank/DDBJ whole genome shotgun (WGS) entry which is preliminary data.</text>
</comment>
<reference evidence="1 2" key="1">
    <citation type="submission" date="2023-04" db="EMBL/GenBank/DDBJ databases">
        <title>Fusibacter bizertensis strain WBS, isolated from littoral bottom sediments of the Arctic seas - biochemical and genomic analysis.</title>
        <authorList>
            <person name="Brioukhanov A.L."/>
        </authorList>
    </citation>
    <scope>NUCLEOTIDE SEQUENCE [LARGE SCALE GENOMIC DNA]</scope>
    <source>
        <strain evidence="1 2">WBS</strain>
    </source>
</reference>
<accession>A0ABT6N960</accession>